<organism evidence="1 2">
    <name type="scientific">Daphnia magna</name>
    <dbReference type="NCBI Taxonomy" id="35525"/>
    <lineage>
        <taxon>Eukaryota</taxon>
        <taxon>Metazoa</taxon>
        <taxon>Ecdysozoa</taxon>
        <taxon>Arthropoda</taxon>
        <taxon>Crustacea</taxon>
        <taxon>Branchiopoda</taxon>
        <taxon>Diplostraca</taxon>
        <taxon>Cladocera</taxon>
        <taxon>Anomopoda</taxon>
        <taxon>Daphniidae</taxon>
        <taxon>Daphnia</taxon>
    </lineage>
</organism>
<proteinExistence type="predicted"/>
<protein>
    <submittedName>
        <fullName evidence="1">Uncharacterized protein</fullName>
    </submittedName>
</protein>
<keyword evidence="2" id="KW-1185">Reference proteome</keyword>
<dbReference type="Proteomes" id="UP001234178">
    <property type="component" value="Unassembled WGS sequence"/>
</dbReference>
<evidence type="ECO:0000313" key="2">
    <source>
        <dbReference type="Proteomes" id="UP001234178"/>
    </source>
</evidence>
<reference evidence="1 2" key="1">
    <citation type="journal article" date="2023" name="Nucleic Acids Res.">
        <title>The hologenome of Daphnia magna reveals possible DNA methylation and microbiome-mediated evolution of the host genome.</title>
        <authorList>
            <person name="Chaturvedi A."/>
            <person name="Li X."/>
            <person name="Dhandapani V."/>
            <person name="Marshall H."/>
            <person name="Kissane S."/>
            <person name="Cuenca-Cambronero M."/>
            <person name="Asole G."/>
            <person name="Calvet F."/>
            <person name="Ruiz-Romero M."/>
            <person name="Marangio P."/>
            <person name="Guigo R."/>
            <person name="Rago D."/>
            <person name="Mirbahai L."/>
            <person name="Eastwood N."/>
            <person name="Colbourne J.K."/>
            <person name="Zhou J."/>
            <person name="Mallon E."/>
            <person name="Orsini L."/>
        </authorList>
    </citation>
    <scope>NUCLEOTIDE SEQUENCE [LARGE SCALE GENOMIC DNA]</scope>
    <source>
        <strain evidence="1">LRV0_1</strain>
    </source>
</reference>
<sequence>MHLMAAANAQKEELGLLTSPLEQIQNLEEELFILNLMLNFEPTRRFVIELLLDNDNIRNDADYAYNFVFEQKSAGLFETTMIADCFCQSDGKAWRLLLPSTLATWGVDIGYPDTGYPTLATHKADTGYPDTGYPTPATYRG</sequence>
<accession>A0ABR0AR59</accession>
<comment type="caution">
    <text evidence="1">The sequence shown here is derived from an EMBL/GenBank/DDBJ whole genome shotgun (WGS) entry which is preliminary data.</text>
</comment>
<name>A0ABR0AR59_9CRUS</name>
<gene>
    <name evidence="1" type="ORF">OUZ56_016623</name>
</gene>
<dbReference type="EMBL" id="JAOYFB010000038">
    <property type="protein sequence ID" value="KAK4027581.1"/>
    <property type="molecule type" value="Genomic_DNA"/>
</dbReference>
<evidence type="ECO:0000313" key="1">
    <source>
        <dbReference type="EMBL" id="KAK4027581.1"/>
    </source>
</evidence>